<dbReference type="RefSeq" id="WP_100791424.1">
    <property type="nucleotide sequence ID" value="NZ_NPDQ01000006.1"/>
</dbReference>
<dbReference type="EMBL" id="RQFP01000001">
    <property type="protein sequence ID" value="TGK96994.1"/>
    <property type="molecule type" value="Genomic_DNA"/>
</dbReference>
<dbReference type="Proteomes" id="UP000297891">
    <property type="component" value="Unassembled WGS sequence"/>
</dbReference>
<comment type="caution">
    <text evidence="1">The sequence shown here is derived from an EMBL/GenBank/DDBJ whole genome shotgun (WGS) entry which is preliminary data.</text>
</comment>
<name>A0A2M9XZK1_9LEPT</name>
<evidence type="ECO:0000313" key="2">
    <source>
        <dbReference type="Proteomes" id="UP000297891"/>
    </source>
</evidence>
<protein>
    <submittedName>
        <fullName evidence="1">Uncharacterized protein</fullName>
    </submittedName>
</protein>
<keyword evidence="2" id="KW-1185">Reference proteome</keyword>
<evidence type="ECO:0000313" key="1">
    <source>
        <dbReference type="EMBL" id="TGK96994.1"/>
    </source>
</evidence>
<dbReference type="AlphaFoldDB" id="A0A2M9XZK1"/>
<organism evidence="1 2">
    <name type="scientific">Leptospira brenneri</name>
    <dbReference type="NCBI Taxonomy" id="2023182"/>
    <lineage>
        <taxon>Bacteria</taxon>
        <taxon>Pseudomonadati</taxon>
        <taxon>Spirochaetota</taxon>
        <taxon>Spirochaetia</taxon>
        <taxon>Leptospirales</taxon>
        <taxon>Leptospiraceae</taxon>
        <taxon>Leptospira</taxon>
    </lineage>
</organism>
<dbReference type="OrthoDB" id="324351at2"/>
<accession>A0A2M9XZK1</accession>
<sequence length="213" mass="24833">MKKIVILTISCLYFNCSPLQFTEVKNQAIIQWKDLGLGFFLATKEEGDLYHDLAWIYGDLKDQSKTFPLFNEWRDPKKKQPTRRLWFGPETKKLVEWSDENQNGIWETKTYFNQTAKTGITSGHIAYSDFDTDENGFMNVRIFIGARVEELVQENGTIRIWAEGKDNLEKVDTFIRSKNLTDLGPSRKIPISESWAIHPEKVLQSKYRAVYQP</sequence>
<reference evidence="1" key="1">
    <citation type="journal article" date="2019" name="PLoS Negl. Trop. Dis.">
        <title>Revisiting the worldwide diversity of Leptospira species in the environment.</title>
        <authorList>
            <person name="Vincent A.T."/>
            <person name="Schiettekatte O."/>
            <person name="Bourhy P."/>
            <person name="Veyrier F.J."/>
            <person name="Picardeau M."/>
        </authorList>
    </citation>
    <scope>NUCLEOTIDE SEQUENCE [LARGE SCALE GENOMIC DNA]</scope>
    <source>
        <strain evidence="1">201800277</strain>
    </source>
</reference>
<gene>
    <name evidence="1" type="ORF">EHQ30_10500</name>
</gene>
<proteinExistence type="predicted"/>